<reference evidence="1 2" key="1">
    <citation type="submission" date="2019-03" db="EMBL/GenBank/DDBJ databases">
        <title>Single cell metagenomics reveals metabolic interactions within the superorganism composed of flagellate Streblomastix strix and complex community of Bacteroidetes bacteria on its surface.</title>
        <authorList>
            <person name="Treitli S.C."/>
            <person name="Kolisko M."/>
            <person name="Husnik F."/>
            <person name="Keeling P."/>
            <person name="Hampl V."/>
        </authorList>
    </citation>
    <scope>NUCLEOTIDE SEQUENCE [LARGE SCALE GENOMIC DNA]</scope>
    <source>
        <strain evidence="1">ST1C</strain>
    </source>
</reference>
<accession>A0A5J4WYR2</accession>
<dbReference type="Proteomes" id="UP000324800">
    <property type="component" value="Unassembled WGS sequence"/>
</dbReference>
<evidence type="ECO:0000313" key="1">
    <source>
        <dbReference type="EMBL" id="KAA6400258.1"/>
    </source>
</evidence>
<dbReference type="AlphaFoldDB" id="A0A5J4WYR2"/>
<proteinExistence type="predicted"/>
<sequence>MVCVNKKDRFSQDIGQLQADVSVINTELARQTHFRGYFITNDEILALKDVSKGDYAYNAEDLQVWVYDTIWYETDQIVPDQVTPASELKPQELVVSVPTVIQQQDTATGEEGTANSYARSDHTHHVNLSNGVPQKDSRIGTAGTSNIYSSATHQHPLNVDPSSANVPLVNATAATNGTSDYYCRNDHVHLQQLTYDGNVTATKFIKTGGTDNDILLADGTTKKSSFSNCDPNSSTGTLSDQWNIAVTADGQFKIGLGSQAVQDNKGLMISADGNTLSFNGSVIAGTGASTGASNGSVNYSAGNPIVWGTNSTGTDGGFYSNGTNIFWRGHALQFDPCYQER</sequence>
<gene>
    <name evidence="1" type="ORF">EZS28_004217</name>
</gene>
<protein>
    <submittedName>
        <fullName evidence="1">Uncharacterized protein</fullName>
    </submittedName>
</protein>
<comment type="caution">
    <text evidence="1">The sequence shown here is derived from an EMBL/GenBank/DDBJ whole genome shotgun (WGS) entry which is preliminary data.</text>
</comment>
<evidence type="ECO:0000313" key="2">
    <source>
        <dbReference type="Proteomes" id="UP000324800"/>
    </source>
</evidence>
<name>A0A5J4WYR2_9EUKA</name>
<dbReference type="EMBL" id="SNRW01000592">
    <property type="protein sequence ID" value="KAA6400258.1"/>
    <property type="molecule type" value="Genomic_DNA"/>
</dbReference>
<organism evidence="1 2">
    <name type="scientific">Streblomastix strix</name>
    <dbReference type="NCBI Taxonomy" id="222440"/>
    <lineage>
        <taxon>Eukaryota</taxon>
        <taxon>Metamonada</taxon>
        <taxon>Preaxostyla</taxon>
        <taxon>Oxymonadida</taxon>
        <taxon>Streblomastigidae</taxon>
        <taxon>Streblomastix</taxon>
    </lineage>
</organism>